<dbReference type="PANTHER" id="PTHR46825:SF7">
    <property type="entry name" value="D-ALANYL-D-ALANINE CARBOXYPEPTIDASE"/>
    <property type="match status" value="1"/>
</dbReference>
<dbReference type="SUPFAM" id="SSF56601">
    <property type="entry name" value="beta-lactamase/transpeptidase-like"/>
    <property type="match status" value="1"/>
</dbReference>
<evidence type="ECO:0000313" key="3">
    <source>
        <dbReference type="EMBL" id="MBY8878940.1"/>
    </source>
</evidence>
<feature type="domain" description="Beta-lactamase-related" evidence="2">
    <location>
        <begin position="46"/>
        <end position="374"/>
    </location>
</feature>
<feature type="chain" id="PRO_5046504626" evidence="1">
    <location>
        <begin position="18"/>
        <end position="392"/>
    </location>
</feature>
<evidence type="ECO:0000259" key="2">
    <source>
        <dbReference type="Pfam" id="PF00144"/>
    </source>
</evidence>
<dbReference type="InterPro" id="IPR001466">
    <property type="entry name" value="Beta-lactam-related"/>
</dbReference>
<reference evidence="3 4" key="1">
    <citation type="submission" date="2021-08" db="EMBL/GenBank/DDBJ databases">
        <title>WGS of actinomycetes from Thailand.</title>
        <authorList>
            <person name="Thawai C."/>
        </authorList>
    </citation>
    <scope>NUCLEOTIDE SEQUENCE [LARGE SCALE GENOMIC DNA]</scope>
    <source>
        <strain evidence="3 4">PLK6-54</strain>
    </source>
</reference>
<organism evidence="3 4">
    <name type="scientific">Actinacidiphila acidipaludis</name>
    <dbReference type="NCBI Taxonomy" id="2873382"/>
    <lineage>
        <taxon>Bacteria</taxon>
        <taxon>Bacillati</taxon>
        <taxon>Actinomycetota</taxon>
        <taxon>Actinomycetes</taxon>
        <taxon>Kitasatosporales</taxon>
        <taxon>Streptomycetaceae</taxon>
        <taxon>Actinacidiphila</taxon>
    </lineage>
</organism>
<dbReference type="InterPro" id="IPR012338">
    <property type="entry name" value="Beta-lactam/transpept-like"/>
</dbReference>
<feature type="signal peptide" evidence="1">
    <location>
        <begin position="1"/>
        <end position="17"/>
    </location>
</feature>
<comment type="caution">
    <text evidence="3">The sequence shown here is derived from an EMBL/GenBank/DDBJ whole genome shotgun (WGS) entry which is preliminary data.</text>
</comment>
<dbReference type="Pfam" id="PF00144">
    <property type="entry name" value="Beta-lactamase"/>
    <property type="match status" value="1"/>
</dbReference>
<dbReference type="Gene3D" id="3.40.710.10">
    <property type="entry name" value="DD-peptidase/beta-lactamase superfamily"/>
    <property type="match status" value="1"/>
</dbReference>
<gene>
    <name evidence="3" type="ORF">K7862_15015</name>
</gene>
<dbReference type="EMBL" id="JAINZZ010000015">
    <property type="protein sequence ID" value="MBY8878940.1"/>
    <property type="molecule type" value="Genomic_DNA"/>
</dbReference>
<name>A0ABS7Q928_9ACTN</name>
<sequence>MMIASLLPLTAAAPALASPGATRPAPDPNKAGLMEKKLVPDLIGTMQKLRIPGAIVSVTMPKWGTTTAALGTDYLGSGQRMDATEHMRVGDITRTFTGTVILQLAGQHRIALDEPVAAIVRGVPNGRHITVRQLLQMTSGLYDYTQDTAFNATLDQHPDAQFAPRDLLAVAFRHQPYFAPGKGFHDSATNTVLLGMIAERVTQRPLQTLFQERIFKPLGMKDTQVTNGPALTAPFAHGYQYGTNTAVLTAPVLTGKDAAWADYSAGKPVDVTTANASYTWADGSATSTLADLNRWAPALASGSLLTPQMRKQQMTFTATSATPGAATYGLTVADFGGFIGHEGRIPGYSTFVGYDPAKQATVVVLANLSVSPDGTVPATELSKRVLADVFGG</sequence>
<evidence type="ECO:0000256" key="1">
    <source>
        <dbReference type="SAM" id="SignalP"/>
    </source>
</evidence>
<dbReference type="InterPro" id="IPR050491">
    <property type="entry name" value="AmpC-like"/>
</dbReference>
<proteinExistence type="predicted"/>
<keyword evidence="1" id="KW-0732">Signal</keyword>
<dbReference type="Proteomes" id="UP000778578">
    <property type="component" value="Unassembled WGS sequence"/>
</dbReference>
<dbReference type="PANTHER" id="PTHR46825">
    <property type="entry name" value="D-ALANYL-D-ALANINE-CARBOXYPEPTIDASE/ENDOPEPTIDASE AMPH"/>
    <property type="match status" value="1"/>
</dbReference>
<evidence type="ECO:0000313" key="4">
    <source>
        <dbReference type="Proteomes" id="UP000778578"/>
    </source>
</evidence>
<protein>
    <submittedName>
        <fullName evidence="3">Beta-lactamase family protein</fullName>
    </submittedName>
</protein>
<accession>A0ABS7Q928</accession>
<keyword evidence="4" id="KW-1185">Reference proteome</keyword>